<dbReference type="Proteomes" id="UP000487649">
    <property type="component" value="Unassembled WGS sequence"/>
</dbReference>
<name>A0A173SWJ7_9FIRM</name>
<dbReference type="InterPro" id="IPR014197">
    <property type="entry name" value="Sporulation_prot_YunB"/>
</dbReference>
<dbReference type="GeneID" id="60057501"/>
<feature type="transmembrane region" description="Helical" evidence="2">
    <location>
        <begin position="20"/>
        <end position="38"/>
    </location>
</feature>
<accession>A0A173SWJ7</accession>
<dbReference type="OrthoDB" id="1649278at2"/>
<dbReference type="AlphaFoldDB" id="A0A173SWJ7"/>
<evidence type="ECO:0000313" key="4">
    <source>
        <dbReference type="Proteomes" id="UP000487649"/>
    </source>
</evidence>
<protein>
    <submittedName>
        <fullName evidence="3">Sporulation protein YunB</fullName>
    </submittedName>
</protein>
<dbReference type="NCBIfam" id="TIGR02832">
    <property type="entry name" value="spo_yunB"/>
    <property type="match status" value="1"/>
</dbReference>
<keyword evidence="2" id="KW-0812">Transmembrane</keyword>
<comment type="caution">
    <text evidence="3">The sequence shown here is derived from an EMBL/GenBank/DDBJ whole genome shotgun (WGS) entry which is preliminary data.</text>
</comment>
<evidence type="ECO:0000256" key="1">
    <source>
        <dbReference type="SAM" id="MobiDB-lite"/>
    </source>
</evidence>
<reference evidence="3 4" key="1">
    <citation type="journal article" date="2019" name="Nat. Med.">
        <title>A library of human gut bacterial isolates paired with longitudinal multiomics data enables mechanistic microbiome research.</title>
        <authorList>
            <person name="Poyet M."/>
            <person name="Groussin M."/>
            <person name="Gibbons S.M."/>
            <person name="Avila-Pacheco J."/>
            <person name="Jiang X."/>
            <person name="Kearney S.M."/>
            <person name="Perrotta A.R."/>
            <person name="Berdy B."/>
            <person name="Zhao S."/>
            <person name="Lieberman T.D."/>
            <person name="Swanson P.K."/>
            <person name="Smith M."/>
            <person name="Roesemann S."/>
            <person name="Alexander J.E."/>
            <person name="Rich S.A."/>
            <person name="Livny J."/>
            <person name="Vlamakis H."/>
            <person name="Clish C."/>
            <person name="Bullock K."/>
            <person name="Deik A."/>
            <person name="Scott J."/>
            <person name="Pierce K.A."/>
            <person name="Xavier R.J."/>
            <person name="Alm E.J."/>
        </authorList>
    </citation>
    <scope>NUCLEOTIDE SEQUENCE [LARGE SCALE GENOMIC DNA]</scope>
    <source>
        <strain evidence="3 4">BIOML-A198</strain>
    </source>
</reference>
<dbReference type="RefSeq" id="WP_006784139.1">
    <property type="nucleotide sequence ID" value="NZ_CABJBH010000012.1"/>
</dbReference>
<gene>
    <name evidence="3" type="primary">yunB</name>
    <name evidence="3" type="ORF">GMA92_12760</name>
</gene>
<evidence type="ECO:0000313" key="3">
    <source>
        <dbReference type="EMBL" id="MTK22281.1"/>
    </source>
</evidence>
<sequence length="280" mass="31031">MRRRRRRKRYYINLKKWRRIGIAVLVGWGIYVSLTFMYQNLYPVVMTYAKAQTTNIATLIIKEGIAQSELVNFKIDEVIKFKENDEGLVSSIIVNTPVLNRLLVSTTQQIEEKLLLVESGDLTELGLDAIYGGPYEDGVLINIPWAAAFNLSLFHDIGPSFPVSVKLNGSTVTDIVTEVKPYGINNALLEILLKVDVKLEVLLPFKSDEVTVSVSSPLVLKMITGQTPQYYYIGNSSASPMNPISGSTDTSSSNSNTQTPVPNPSPEQSVAEGMENLLLE</sequence>
<keyword evidence="2" id="KW-0472">Membrane</keyword>
<keyword evidence="2" id="KW-1133">Transmembrane helix</keyword>
<dbReference type="Pfam" id="PF09560">
    <property type="entry name" value="Spore_YunB"/>
    <property type="match status" value="1"/>
</dbReference>
<feature type="compositionally biased region" description="Low complexity" evidence="1">
    <location>
        <begin position="242"/>
        <end position="260"/>
    </location>
</feature>
<dbReference type="PIRSF" id="PIRSF021383">
    <property type="entry name" value="YunB"/>
    <property type="match status" value="1"/>
</dbReference>
<feature type="region of interest" description="Disordered" evidence="1">
    <location>
        <begin position="242"/>
        <end position="280"/>
    </location>
</feature>
<organism evidence="3 4">
    <name type="scientific">Turicibacter sanguinis</name>
    <dbReference type="NCBI Taxonomy" id="154288"/>
    <lineage>
        <taxon>Bacteria</taxon>
        <taxon>Bacillati</taxon>
        <taxon>Bacillota</taxon>
        <taxon>Erysipelotrichia</taxon>
        <taxon>Erysipelotrichales</taxon>
        <taxon>Turicibacteraceae</taxon>
        <taxon>Turicibacter</taxon>
    </lineage>
</organism>
<proteinExistence type="predicted"/>
<evidence type="ECO:0000256" key="2">
    <source>
        <dbReference type="SAM" id="Phobius"/>
    </source>
</evidence>
<dbReference type="EMBL" id="WMQE01000033">
    <property type="protein sequence ID" value="MTK22281.1"/>
    <property type="molecule type" value="Genomic_DNA"/>
</dbReference>